<dbReference type="GeneID" id="32878289"/>
<accession>A0A1X9T5M5</accession>
<organism evidence="1">
    <name type="scientific">Ranid herpesvirus 3</name>
    <dbReference type="NCBI Taxonomy" id="1987509"/>
    <lineage>
        <taxon>Viruses</taxon>
        <taxon>Duplodnaviria</taxon>
        <taxon>Heunggongvirae</taxon>
        <taxon>Peploviricota</taxon>
        <taxon>Herviviricetes</taxon>
        <taxon>Herpesvirales</taxon>
        <taxon>Alloherpesviridae</taxon>
        <taxon>Batravirus</taxon>
        <taxon>Batravirus ranidallo3</taxon>
    </lineage>
</organism>
<dbReference type="EMBL" id="KX832224">
    <property type="protein sequence ID" value="ARR28955.1"/>
    <property type="molecule type" value="Genomic_DNA"/>
</dbReference>
<reference evidence="1" key="1">
    <citation type="journal article" date="2017" name="Vet. Pathol.">
        <title>Ranid Herpesvirus 3 and Proliferative Dermatitis in Free-Ranging Wild Common Frogs (Rana Temporaria).</title>
        <authorList>
            <person name="Origgi F.C."/>
            <person name="Schmidt B.R."/>
            <person name="Lohmann P."/>
            <person name="Otten P."/>
            <person name="Akdesir E."/>
            <person name="Gaschen V."/>
            <person name="Aguilar-Bultet L."/>
            <person name="Wahli T."/>
            <person name="Sattler U."/>
            <person name="Stoffel M.H."/>
        </authorList>
    </citation>
    <scope>NUCLEOTIDE SEQUENCE [LARGE SCALE GENOMIC DNA]</scope>
    <source>
        <strain evidence="1">FO1_2015</strain>
    </source>
</reference>
<sequence>MDNQQYIDALFGFKDYHMPLPGSNNQITAEDVRTKQVLLLSDVDTTADHTPFILPSIMIKSTTAADFLHQTTTFETNTLLETINNMVLSTLDYSREPLWTTKTYVSTFRQIMLTLRGNGVPYPLPESSCLWMYKQLWRTDVQEMLLSNCVVYEMKDRMAALSQLLQFDILQHSQNSYMLWRFCTSGLCSTQGQNSFVQECSNLDITERMRIILNCNPVPLAMLEKNPVGVLFFFIQLYGNAFLNVIAQDYVRWNGKAPARLTERMTFVREFKSTYSLYLRYYSTTGMTSPMPAFEEFLFSEFTAPSMDPYGYLFSSIKSCTMEKTLIRPYSEKFHKRMMEPDYKQYHTKSVRTLKPSESWLSLMQNLVRSVQSQEAAYRIAMEIIQALTSTHLPGYFTETTLCSHLRKIIEFIIKGAFVVSHDGECYWRDSHKALPTSEAIRFNQLFLYHPFAAWCMYDVVSGVSSATNRKAPESYIAF</sequence>
<name>A0A1X9T5M5_9VIRU</name>
<evidence type="ECO:0000313" key="2">
    <source>
        <dbReference type="Proteomes" id="UP000203507"/>
    </source>
</evidence>
<dbReference type="KEGG" id="vg:32878289"/>
<dbReference type="RefSeq" id="YP_009362464.1">
    <property type="nucleotide sequence ID" value="NC_034618.1"/>
</dbReference>
<evidence type="ECO:0000313" key="1">
    <source>
        <dbReference type="EMBL" id="ARR28955.1"/>
    </source>
</evidence>
<dbReference type="Proteomes" id="UP000203507">
    <property type="component" value="Segment"/>
</dbReference>
<keyword evidence="2" id="KW-1185">Reference proteome</keyword>
<proteinExistence type="predicted"/>
<protein>
    <submittedName>
        <fullName evidence="1">Protein binding motif protein</fullName>
    </submittedName>
</protein>